<evidence type="ECO:0000256" key="3">
    <source>
        <dbReference type="ARBA" id="ARBA00022833"/>
    </source>
</evidence>
<dbReference type="AlphaFoldDB" id="A0A2A2KAB0"/>
<reference evidence="4 5" key="1">
    <citation type="journal article" date="2017" name="Curr. Biol.">
        <title>Genome architecture and evolution of a unichromosomal asexual nematode.</title>
        <authorList>
            <person name="Fradin H."/>
            <person name="Zegar C."/>
            <person name="Gutwein M."/>
            <person name="Lucas J."/>
            <person name="Kovtun M."/>
            <person name="Corcoran D."/>
            <person name="Baugh L.R."/>
            <person name="Kiontke K."/>
            <person name="Gunsalus K."/>
            <person name="Fitch D.H."/>
            <person name="Piano F."/>
        </authorList>
    </citation>
    <scope>NUCLEOTIDE SEQUENCE [LARGE SCALE GENOMIC DNA]</scope>
    <source>
        <strain evidence="4">PF1309</strain>
    </source>
</reference>
<evidence type="ECO:0008006" key="6">
    <source>
        <dbReference type="Google" id="ProtNLM"/>
    </source>
</evidence>
<accession>A0A2A2KAB0</accession>
<sequence length="183" mass="21059">MPFLSMDLKCSMTGITNLTPNDPTNFRWHLKMKCTNCGEQPDHWQYVVANEILDIPGSRGEANLVEKCKLCGRQNTLSIVEDSYGTYKAEQNEKWQPMVTFDCRGVEPCDFDPRNDWVAEGTETGTPFNDIDLTEKVVKNLVIKGLIRWYSQSWADYDEKASESTEIQDWEIRFSHVKPPGKK</sequence>
<evidence type="ECO:0000313" key="4">
    <source>
        <dbReference type="EMBL" id="PAV70739.1"/>
    </source>
</evidence>
<protein>
    <recommendedName>
        <fullName evidence="6">CXXC motif containing zinc binding protein</fullName>
    </recommendedName>
</protein>
<proteinExistence type="inferred from homology"/>
<dbReference type="STRING" id="2018661.A0A2A2KAB0"/>
<dbReference type="OrthoDB" id="10248838at2759"/>
<evidence type="ECO:0000313" key="5">
    <source>
        <dbReference type="Proteomes" id="UP000218231"/>
    </source>
</evidence>
<dbReference type="Proteomes" id="UP000218231">
    <property type="component" value="Unassembled WGS sequence"/>
</dbReference>
<keyword evidence="2" id="KW-0479">Metal-binding</keyword>
<evidence type="ECO:0000256" key="1">
    <source>
        <dbReference type="ARBA" id="ARBA00007818"/>
    </source>
</evidence>
<keyword evidence="5" id="KW-1185">Reference proteome</keyword>
<comment type="similarity">
    <text evidence="1">Belongs to the UPF0587 family.</text>
</comment>
<dbReference type="Pfam" id="PF05907">
    <property type="entry name" value="CXXC_Zn-b_euk"/>
    <property type="match status" value="1"/>
</dbReference>
<keyword evidence="3" id="KW-0862">Zinc</keyword>
<dbReference type="GO" id="GO:0008270">
    <property type="term" value="F:zinc ion binding"/>
    <property type="evidence" value="ECO:0007669"/>
    <property type="project" value="TreeGrafter"/>
</dbReference>
<dbReference type="PANTHER" id="PTHR12857">
    <property type="entry name" value="CXXC MOTIF CONTAINING ZINC BINDING PROTEIN"/>
    <property type="match status" value="1"/>
</dbReference>
<comment type="caution">
    <text evidence="4">The sequence shown here is derived from an EMBL/GenBank/DDBJ whole genome shotgun (WGS) entry which is preliminary data.</text>
</comment>
<dbReference type="PANTHER" id="PTHR12857:SF0">
    <property type="entry name" value="CXXC MOTIF CONTAINING ZINC BINDING PROTEIN"/>
    <property type="match status" value="1"/>
</dbReference>
<dbReference type="InterPro" id="IPR008584">
    <property type="entry name" value="CXXC_Zn-binding_euk"/>
</dbReference>
<dbReference type="SUPFAM" id="SSF141678">
    <property type="entry name" value="MAL13P1.257-like"/>
    <property type="match status" value="1"/>
</dbReference>
<organism evidence="4 5">
    <name type="scientific">Diploscapter pachys</name>
    <dbReference type="NCBI Taxonomy" id="2018661"/>
    <lineage>
        <taxon>Eukaryota</taxon>
        <taxon>Metazoa</taxon>
        <taxon>Ecdysozoa</taxon>
        <taxon>Nematoda</taxon>
        <taxon>Chromadorea</taxon>
        <taxon>Rhabditida</taxon>
        <taxon>Rhabditina</taxon>
        <taxon>Rhabditomorpha</taxon>
        <taxon>Rhabditoidea</taxon>
        <taxon>Rhabditidae</taxon>
        <taxon>Diploscapter</taxon>
    </lineage>
</organism>
<dbReference type="EMBL" id="LIAE01009215">
    <property type="protein sequence ID" value="PAV70739.1"/>
    <property type="molecule type" value="Genomic_DNA"/>
</dbReference>
<evidence type="ECO:0000256" key="2">
    <source>
        <dbReference type="ARBA" id="ARBA00022723"/>
    </source>
</evidence>
<name>A0A2A2KAB0_9BILA</name>
<gene>
    <name evidence="4" type="ORF">WR25_05372</name>
</gene>